<dbReference type="GO" id="GO:0004725">
    <property type="term" value="F:protein tyrosine phosphatase activity"/>
    <property type="evidence" value="ECO:0007669"/>
    <property type="project" value="InterPro"/>
</dbReference>
<dbReference type="AlphaFoldDB" id="A0A914A7U5"/>
<evidence type="ECO:0000259" key="4">
    <source>
        <dbReference type="PROSITE" id="PS50056"/>
    </source>
</evidence>
<dbReference type="InterPro" id="IPR016130">
    <property type="entry name" value="Tyr_Pase_AS"/>
</dbReference>
<dbReference type="GeneID" id="119730933"/>
<evidence type="ECO:0000313" key="5">
    <source>
        <dbReference type="EnsemblMetazoa" id="XP_038059932.1"/>
    </source>
</evidence>
<dbReference type="PROSITE" id="PS50056">
    <property type="entry name" value="TYR_PHOSPHATASE_2"/>
    <property type="match status" value="1"/>
</dbReference>
<evidence type="ECO:0000259" key="3">
    <source>
        <dbReference type="PROSITE" id="PS50055"/>
    </source>
</evidence>
<dbReference type="PANTHER" id="PTHR46900">
    <property type="entry name" value="TYROSINE-PROTEIN PHOSPHATASE NON-RECEPTOR TYPE 13"/>
    <property type="match status" value="1"/>
</dbReference>
<dbReference type="GO" id="GO:0005634">
    <property type="term" value="C:nucleus"/>
    <property type="evidence" value="ECO:0007669"/>
    <property type="project" value="UniProtKB-SubCell"/>
</dbReference>
<dbReference type="Pfam" id="PF00102">
    <property type="entry name" value="Y_phosphatase"/>
    <property type="match status" value="1"/>
</dbReference>
<protein>
    <submittedName>
        <fullName evidence="5">Uncharacterized protein</fullName>
    </submittedName>
</protein>
<sequence>MVWEQRSNVVAMVTLAVESGKVKCDRYWPDSMETPITVAGRYQLRLDSMQTIDHFDIRKISMSDMKTNTIHYVTHLNFTTRTDHSVPSLALPLLRYTKYMRKIHANGPIIVHCSAGIGRTGTLITIDTLMALIDRDEPFKIVNIVRDLRTQRQGMIQTKDQYLFCYKATIELLKTLV</sequence>
<keyword evidence="2" id="KW-0539">Nucleus</keyword>
<comment type="subcellular location">
    <subcellularLocation>
        <location evidence="1">Nucleus</location>
    </subcellularLocation>
</comment>
<proteinExistence type="predicted"/>
<dbReference type="Proteomes" id="UP000887568">
    <property type="component" value="Unplaced"/>
</dbReference>
<feature type="domain" description="Tyrosine specific protein phosphatases" evidence="4">
    <location>
        <begin position="94"/>
        <end position="163"/>
    </location>
</feature>
<dbReference type="PRINTS" id="PR00700">
    <property type="entry name" value="PRTYPHPHTASE"/>
</dbReference>
<dbReference type="InterPro" id="IPR003595">
    <property type="entry name" value="Tyr_Pase_cat"/>
</dbReference>
<evidence type="ECO:0000256" key="1">
    <source>
        <dbReference type="ARBA" id="ARBA00004123"/>
    </source>
</evidence>
<dbReference type="RefSeq" id="XP_038059932.1">
    <property type="nucleotide sequence ID" value="XM_038204004.1"/>
</dbReference>
<dbReference type="OMA" id="SHENSTM"/>
<evidence type="ECO:0000313" key="6">
    <source>
        <dbReference type="Proteomes" id="UP000887568"/>
    </source>
</evidence>
<dbReference type="PANTHER" id="PTHR46900:SF2">
    <property type="entry name" value="TYROSINE-PROTEIN PHOSPHATASE NON-RECEPTOR TYPE 13"/>
    <property type="match status" value="1"/>
</dbReference>
<dbReference type="PROSITE" id="PS00383">
    <property type="entry name" value="TYR_PHOSPHATASE_1"/>
    <property type="match status" value="1"/>
</dbReference>
<dbReference type="EnsemblMetazoa" id="XM_038204004.1">
    <property type="protein sequence ID" value="XP_038059932.1"/>
    <property type="gene ID" value="LOC119730933"/>
</dbReference>
<accession>A0A914A7U5</accession>
<dbReference type="InterPro" id="IPR000387">
    <property type="entry name" value="Tyr_Pase_dom"/>
</dbReference>
<evidence type="ECO:0000256" key="2">
    <source>
        <dbReference type="ARBA" id="ARBA00023242"/>
    </source>
</evidence>
<dbReference type="SMART" id="SM00194">
    <property type="entry name" value="PTPc"/>
    <property type="match status" value="1"/>
</dbReference>
<dbReference type="SUPFAM" id="SSF52799">
    <property type="entry name" value="(Phosphotyrosine protein) phosphatases II"/>
    <property type="match status" value="1"/>
</dbReference>
<dbReference type="Gene3D" id="3.90.190.10">
    <property type="entry name" value="Protein tyrosine phosphatase superfamily"/>
    <property type="match status" value="1"/>
</dbReference>
<reference evidence="5" key="1">
    <citation type="submission" date="2022-11" db="UniProtKB">
        <authorList>
            <consortium name="EnsemblMetazoa"/>
        </authorList>
    </citation>
    <scope>IDENTIFICATION</scope>
</reference>
<name>A0A914A7U5_PATMI</name>
<feature type="domain" description="Tyrosine-protein phosphatase" evidence="3">
    <location>
        <begin position="1"/>
        <end position="172"/>
    </location>
</feature>
<dbReference type="OrthoDB" id="165498at2759"/>
<organism evidence="5 6">
    <name type="scientific">Patiria miniata</name>
    <name type="common">Bat star</name>
    <name type="synonym">Asterina miniata</name>
    <dbReference type="NCBI Taxonomy" id="46514"/>
    <lineage>
        <taxon>Eukaryota</taxon>
        <taxon>Metazoa</taxon>
        <taxon>Echinodermata</taxon>
        <taxon>Eleutherozoa</taxon>
        <taxon>Asterozoa</taxon>
        <taxon>Asteroidea</taxon>
        <taxon>Valvatacea</taxon>
        <taxon>Valvatida</taxon>
        <taxon>Asterinidae</taxon>
        <taxon>Patiria</taxon>
    </lineage>
</organism>
<dbReference type="PROSITE" id="PS50055">
    <property type="entry name" value="TYR_PHOSPHATASE_PTP"/>
    <property type="match status" value="1"/>
</dbReference>
<keyword evidence="6" id="KW-1185">Reference proteome</keyword>
<dbReference type="InterPro" id="IPR000242">
    <property type="entry name" value="PTP_cat"/>
</dbReference>
<dbReference type="SMART" id="SM00404">
    <property type="entry name" value="PTPc_motif"/>
    <property type="match status" value="1"/>
</dbReference>
<dbReference type="InterPro" id="IPR052074">
    <property type="entry name" value="NonRcpt_TyrProt_Phosphatase"/>
</dbReference>
<dbReference type="InterPro" id="IPR029021">
    <property type="entry name" value="Prot-tyrosine_phosphatase-like"/>
</dbReference>